<dbReference type="InterPro" id="IPR049713">
    <property type="entry name" value="Pr6Pr-like"/>
</dbReference>
<dbReference type="NCBIfam" id="NF038065">
    <property type="entry name" value="Pr6Pr"/>
    <property type="match status" value="1"/>
</dbReference>
<dbReference type="Proteomes" id="UP001549204">
    <property type="component" value="Unassembled WGS sequence"/>
</dbReference>
<feature type="transmembrane region" description="Helical" evidence="1">
    <location>
        <begin position="108"/>
        <end position="125"/>
    </location>
</feature>
<feature type="transmembrane region" description="Helical" evidence="1">
    <location>
        <begin position="5"/>
        <end position="24"/>
    </location>
</feature>
<gene>
    <name evidence="2" type="ORF">ABID19_006351</name>
</gene>
<evidence type="ECO:0000313" key="3">
    <source>
        <dbReference type="Proteomes" id="UP001549204"/>
    </source>
</evidence>
<accession>A0ABV2GYA9</accession>
<evidence type="ECO:0000256" key="1">
    <source>
        <dbReference type="SAM" id="Phobius"/>
    </source>
</evidence>
<reference evidence="2 3" key="1">
    <citation type="submission" date="2024-06" db="EMBL/GenBank/DDBJ databases">
        <title>Genomic Encyclopedia of Type Strains, Phase IV (KMG-IV): sequencing the most valuable type-strain genomes for metagenomic binning, comparative biology and taxonomic classification.</title>
        <authorList>
            <person name="Goeker M."/>
        </authorList>
    </citation>
    <scope>NUCLEOTIDE SEQUENCE [LARGE SCALE GENOMIC DNA]</scope>
    <source>
        <strain evidence="2 3">DSM 100022</strain>
    </source>
</reference>
<dbReference type="EMBL" id="JBEPMC010000017">
    <property type="protein sequence ID" value="MET3583286.1"/>
    <property type="molecule type" value="Genomic_DNA"/>
</dbReference>
<feature type="transmembrane region" description="Helical" evidence="1">
    <location>
        <begin position="44"/>
        <end position="65"/>
    </location>
</feature>
<sequence>MGGDLICRLFALVICLSACIGIGLELGTLTRGGASMLGSLWVLIGYFTILTNGLVAVVFGTIALLGERFDHPRLVPGVAAVMALVGVIFALLLQGLRTLAGATAEANFLLHQLNPVLVVSFWLLFTRKGALSWRDPLLWALYPLAYLAYALARGAAEGKYAYPFIDVSAHGWVGVMSNAVVIALGFVAAAEVLVLVDRILARQ</sequence>
<feature type="transmembrane region" description="Helical" evidence="1">
    <location>
        <begin position="176"/>
        <end position="196"/>
    </location>
</feature>
<feature type="transmembrane region" description="Helical" evidence="1">
    <location>
        <begin position="77"/>
        <end position="96"/>
    </location>
</feature>
<organism evidence="2 3">
    <name type="scientific">Mesorhizobium robiniae</name>
    <dbReference type="NCBI Taxonomy" id="559315"/>
    <lineage>
        <taxon>Bacteria</taxon>
        <taxon>Pseudomonadati</taxon>
        <taxon>Pseudomonadota</taxon>
        <taxon>Alphaproteobacteria</taxon>
        <taxon>Hyphomicrobiales</taxon>
        <taxon>Phyllobacteriaceae</taxon>
        <taxon>Mesorhizobium</taxon>
    </lineage>
</organism>
<evidence type="ECO:0000313" key="2">
    <source>
        <dbReference type="EMBL" id="MET3583286.1"/>
    </source>
</evidence>
<keyword evidence="3" id="KW-1185">Reference proteome</keyword>
<keyword evidence="1" id="KW-0472">Membrane</keyword>
<keyword evidence="1" id="KW-1133">Transmembrane helix</keyword>
<proteinExistence type="predicted"/>
<name>A0ABV2GYA9_9HYPH</name>
<protein>
    <submittedName>
        <fullName evidence="2">Fumarate reductase subunit C</fullName>
    </submittedName>
</protein>
<feature type="transmembrane region" description="Helical" evidence="1">
    <location>
        <begin position="137"/>
        <end position="156"/>
    </location>
</feature>
<keyword evidence="1" id="KW-0812">Transmembrane</keyword>
<dbReference type="RefSeq" id="WP_354494483.1">
    <property type="nucleotide sequence ID" value="NZ_JBEPMC010000017.1"/>
</dbReference>
<comment type="caution">
    <text evidence="2">The sequence shown here is derived from an EMBL/GenBank/DDBJ whole genome shotgun (WGS) entry which is preliminary data.</text>
</comment>